<sequence>MKQVPDYLPAHWLPNRWGQDWGSMVDVKGLNLDATLAKKGAEWQVKQGERFYQSLGFPALPASFYEKSSLYPLPKDAGYKKNNHASAWHMDLNQDLRSLMSVEPNTEWYETAHHEPGPHFLLPNLLQPRRAAAAPPGCQPRLPRSHWLNDGPGREAKALLGRPGFD</sequence>
<dbReference type="RefSeq" id="WP_380205197.1">
    <property type="nucleotide sequence ID" value="NZ_JBHTEK010000001.1"/>
</dbReference>
<evidence type="ECO:0000256" key="3">
    <source>
        <dbReference type="ARBA" id="ARBA00023180"/>
    </source>
</evidence>
<name>A0ABW2UB88_9BACT</name>
<organism evidence="5 6">
    <name type="scientific">Hymenobacter humi</name>
    <dbReference type="NCBI Taxonomy" id="1411620"/>
    <lineage>
        <taxon>Bacteria</taxon>
        <taxon>Pseudomonadati</taxon>
        <taxon>Bacteroidota</taxon>
        <taxon>Cytophagia</taxon>
        <taxon>Cytophagales</taxon>
        <taxon>Hymenobacteraceae</taxon>
        <taxon>Hymenobacter</taxon>
    </lineage>
</organism>
<dbReference type="Pfam" id="PF01401">
    <property type="entry name" value="Peptidase_M2"/>
    <property type="match status" value="1"/>
</dbReference>
<feature type="region of interest" description="Disordered" evidence="4">
    <location>
        <begin position="131"/>
        <end position="166"/>
    </location>
</feature>
<evidence type="ECO:0000256" key="4">
    <source>
        <dbReference type="SAM" id="MobiDB-lite"/>
    </source>
</evidence>
<evidence type="ECO:0000256" key="1">
    <source>
        <dbReference type="ARBA" id="ARBA00022729"/>
    </source>
</evidence>
<dbReference type="InterPro" id="IPR001548">
    <property type="entry name" value="Peptidase_M2"/>
</dbReference>
<evidence type="ECO:0000313" key="5">
    <source>
        <dbReference type="EMBL" id="MFC7669711.1"/>
    </source>
</evidence>
<dbReference type="PANTHER" id="PTHR10514">
    <property type="entry name" value="ANGIOTENSIN-CONVERTING ENZYME"/>
    <property type="match status" value="1"/>
</dbReference>
<evidence type="ECO:0000313" key="6">
    <source>
        <dbReference type="Proteomes" id="UP001596513"/>
    </source>
</evidence>
<dbReference type="EMBL" id="JBHTEK010000001">
    <property type="protein sequence ID" value="MFC7669711.1"/>
    <property type="molecule type" value="Genomic_DNA"/>
</dbReference>
<reference evidence="6" key="1">
    <citation type="journal article" date="2019" name="Int. J. Syst. Evol. Microbiol.">
        <title>The Global Catalogue of Microorganisms (GCM) 10K type strain sequencing project: providing services to taxonomists for standard genome sequencing and annotation.</title>
        <authorList>
            <consortium name="The Broad Institute Genomics Platform"/>
            <consortium name="The Broad Institute Genome Sequencing Center for Infectious Disease"/>
            <person name="Wu L."/>
            <person name="Ma J."/>
        </authorList>
    </citation>
    <scope>NUCLEOTIDE SEQUENCE [LARGE SCALE GENOMIC DNA]</scope>
    <source>
        <strain evidence="6">JCM 19635</strain>
    </source>
</reference>
<evidence type="ECO:0000256" key="2">
    <source>
        <dbReference type="ARBA" id="ARBA00023157"/>
    </source>
</evidence>
<accession>A0ABW2UB88</accession>
<comment type="caution">
    <text evidence="5">The sequence shown here is derived from an EMBL/GenBank/DDBJ whole genome shotgun (WGS) entry which is preliminary data.</text>
</comment>
<keyword evidence="2" id="KW-1015">Disulfide bond</keyword>
<keyword evidence="6" id="KW-1185">Reference proteome</keyword>
<proteinExistence type="predicted"/>
<dbReference type="PANTHER" id="PTHR10514:SF27">
    <property type="entry name" value="ANGIOTENSIN-CONVERTING ENZYME"/>
    <property type="match status" value="1"/>
</dbReference>
<protein>
    <submittedName>
        <fullName evidence="5">M2 family metallopeptidase</fullName>
    </submittedName>
</protein>
<gene>
    <name evidence="5" type="ORF">ACFQT0_21835</name>
</gene>
<dbReference type="SUPFAM" id="SSF55486">
    <property type="entry name" value="Metalloproteases ('zincins'), catalytic domain"/>
    <property type="match status" value="1"/>
</dbReference>
<keyword evidence="3" id="KW-0325">Glycoprotein</keyword>
<dbReference type="Proteomes" id="UP001596513">
    <property type="component" value="Unassembled WGS sequence"/>
</dbReference>
<keyword evidence="1" id="KW-0732">Signal</keyword>